<sequence length="173" mass="18606">MSRRALLAALAAPLGLAGCGFRPLYGPPAAGETDTAPELAAIRLGRTYGRTGQILHQALERRLAARDRSGPAARYELALAPQLAIESQGYRRDGTPTRFRMVMTTTYTLSTLSIPARAVATGSARAIDSYNTIDNEYFASIVSSEEAQRRMAEQVAEDIVLRLTLALRGNPAA</sequence>
<organism evidence="2 3">
    <name type="scientific">Roseomonas indoligenes</name>
    <dbReference type="NCBI Taxonomy" id="2820811"/>
    <lineage>
        <taxon>Bacteria</taxon>
        <taxon>Pseudomonadati</taxon>
        <taxon>Pseudomonadota</taxon>
        <taxon>Alphaproteobacteria</taxon>
        <taxon>Acetobacterales</taxon>
        <taxon>Roseomonadaceae</taxon>
        <taxon>Roseomonas</taxon>
    </lineage>
</organism>
<proteinExistence type="predicted"/>
<feature type="chain" id="PRO_5037236326" description="LPS-assembly lipoprotein" evidence="1">
    <location>
        <begin position="18"/>
        <end position="173"/>
    </location>
</feature>
<dbReference type="Gene3D" id="3.30.160.150">
    <property type="entry name" value="Lipoprotein like domain"/>
    <property type="match status" value="1"/>
</dbReference>
<evidence type="ECO:0000313" key="2">
    <source>
        <dbReference type="EMBL" id="MBP0494310.1"/>
    </source>
</evidence>
<evidence type="ECO:0008006" key="4">
    <source>
        <dbReference type="Google" id="ProtNLM"/>
    </source>
</evidence>
<comment type="caution">
    <text evidence="2">The sequence shown here is derived from an EMBL/GenBank/DDBJ whole genome shotgun (WGS) entry which is preliminary data.</text>
</comment>
<dbReference type="Pfam" id="PF04390">
    <property type="entry name" value="LptE"/>
    <property type="match status" value="1"/>
</dbReference>
<evidence type="ECO:0000313" key="3">
    <source>
        <dbReference type="Proteomes" id="UP000677537"/>
    </source>
</evidence>
<dbReference type="InterPro" id="IPR007485">
    <property type="entry name" value="LPS_assembly_LptE"/>
</dbReference>
<gene>
    <name evidence="2" type="ORF">J5Y10_16095</name>
</gene>
<dbReference type="Proteomes" id="UP000677537">
    <property type="component" value="Unassembled WGS sequence"/>
</dbReference>
<dbReference type="GO" id="GO:0043165">
    <property type="term" value="P:Gram-negative-bacterium-type cell outer membrane assembly"/>
    <property type="evidence" value="ECO:0007669"/>
    <property type="project" value="InterPro"/>
</dbReference>
<accession>A0A940N094</accession>
<dbReference type="AlphaFoldDB" id="A0A940N094"/>
<keyword evidence="3" id="KW-1185">Reference proteome</keyword>
<protein>
    <recommendedName>
        <fullName evidence="4">LPS-assembly lipoprotein</fullName>
    </recommendedName>
</protein>
<dbReference type="RefSeq" id="WP_209375051.1">
    <property type="nucleotide sequence ID" value="NZ_JAGIZA010000009.1"/>
</dbReference>
<dbReference type="PROSITE" id="PS51257">
    <property type="entry name" value="PROKAR_LIPOPROTEIN"/>
    <property type="match status" value="1"/>
</dbReference>
<feature type="signal peptide" evidence="1">
    <location>
        <begin position="1"/>
        <end position="17"/>
    </location>
</feature>
<dbReference type="GO" id="GO:0019867">
    <property type="term" value="C:outer membrane"/>
    <property type="evidence" value="ECO:0007669"/>
    <property type="project" value="InterPro"/>
</dbReference>
<dbReference type="EMBL" id="JAGIZA010000009">
    <property type="protein sequence ID" value="MBP0494310.1"/>
    <property type="molecule type" value="Genomic_DNA"/>
</dbReference>
<name>A0A940N094_9PROT</name>
<reference evidence="2" key="1">
    <citation type="submission" date="2021-03" db="EMBL/GenBank/DDBJ databases">
        <authorList>
            <person name="So Y."/>
        </authorList>
    </citation>
    <scope>NUCLEOTIDE SEQUENCE</scope>
    <source>
        <strain evidence="2">SG15</strain>
    </source>
</reference>
<evidence type="ECO:0000256" key="1">
    <source>
        <dbReference type="SAM" id="SignalP"/>
    </source>
</evidence>
<keyword evidence="1" id="KW-0732">Signal</keyword>